<dbReference type="Gene3D" id="3.40.50.150">
    <property type="entry name" value="Vaccinia Virus protein VP39"/>
    <property type="match status" value="1"/>
</dbReference>
<dbReference type="GO" id="GO:0005634">
    <property type="term" value="C:nucleus"/>
    <property type="evidence" value="ECO:0007669"/>
    <property type="project" value="TreeGrafter"/>
</dbReference>
<dbReference type="PANTHER" id="PTHR13393:SF0">
    <property type="entry name" value="RNA N6-ADENOSINE-METHYLTRANSFERASE METTL16"/>
    <property type="match status" value="1"/>
</dbReference>
<evidence type="ECO:0000313" key="3">
    <source>
        <dbReference type="EMBL" id="KAF6232516.1"/>
    </source>
</evidence>
<keyword evidence="4" id="KW-1185">Reference proteome</keyword>
<reference evidence="3 4" key="1">
    <citation type="journal article" date="2020" name="Genomics">
        <title>Complete, high-quality genomes from long-read metagenomic sequencing of two wolf lichen thalli reveals enigmatic genome architecture.</title>
        <authorList>
            <person name="McKenzie S.K."/>
            <person name="Walston R.F."/>
            <person name="Allen J.L."/>
        </authorList>
    </citation>
    <scope>NUCLEOTIDE SEQUENCE [LARGE SCALE GENOMIC DNA]</scope>
    <source>
        <strain evidence="3">WasteWater2</strain>
    </source>
</reference>
<dbReference type="RefSeq" id="XP_037161942.1">
    <property type="nucleotide sequence ID" value="XM_037311075.1"/>
</dbReference>
<evidence type="ECO:0000256" key="2">
    <source>
        <dbReference type="ARBA" id="ARBA00022679"/>
    </source>
</evidence>
<comment type="caution">
    <text evidence="3">The sequence shown here is derived from an EMBL/GenBank/DDBJ whole genome shotgun (WGS) entry which is preliminary data.</text>
</comment>
<keyword evidence="1" id="KW-0489">Methyltransferase</keyword>
<dbReference type="GO" id="GO:0070475">
    <property type="term" value="P:rRNA base methylation"/>
    <property type="evidence" value="ECO:0007669"/>
    <property type="project" value="TreeGrafter"/>
</dbReference>
<dbReference type="Proteomes" id="UP000578531">
    <property type="component" value="Unassembled WGS sequence"/>
</dbReference>
<dbReference type="GeneID" id="59290836"/>
<dbReference type="GO" id="GO:0008168">
    <property type="term" value="F:methyltransferase activity"/>
    <property type="evidence" value="ECO:0007669"/>
    <property type="project" value="UniProtKB-KW"/>
</dbReference>
<evidence type="ECO:0000313" key="4">
    <source>
        <dbReference type="Proteomes" id="UP000578531"/>
    </source>
</evidence>
<dbReference type="EMBL" id="JACCJC010000047">
    <property type="protein sequence ID" value="KAF6232516.1"/>
    <property type="molecule type" value="Genomic_DNA"/>
</dbReference>
<dbReference type="OrthoDB" id="514248at2759"/>
<name>A0A8H6FPX2_9LECA</name>
<evidence type="ECO:0000256" key="1">
    <source>
        <dbReference type="ARBA" id="ARBA00022603"/>
    </source>
</evidence>
<protein>
    <submittedName>
        <fullName evidence="3">Uncharacterized protein</fullName>
    </submittedName>
</protein>
<gene>
    <name evidence="3" type="ORF">HO173_009184</name>
</gene>
<dbReference type="InterPro" id="IPR010286">
    <property type="entry name" value="METTL16/RlmF"/>
</dbReference>
<dbReference type="Pfam" id="PF05971">
    <property type="entry name" value="Methyltransf_10"/>
    <property type="match status" value="1"/>
</dbReference>
<sequence length="89" mass="10148">MMAKRNIYEEDVDFAVLALQSPAFNKYLKSNGQLDFSNPDAVQQLTKSLLERDFGVKLDLPDDRLCPPVRATFYSSILLFKNELEHLGP</sequence>
<keyword evidence="2" id="KW-0808">Transferase</keyword>
<dbReference type="PANTHER" id="PTHR13393">
    <property type="entry name" value="SAM-DEPENDENT METHYLTRANSFERASE"/>
    <property type="match status" value="1"/>
</dbReference>
<dbReference type="InterPro" id="IPR029063">
    <property type="entry name" value="SAM-dependent_MTases_sf"/>
</dbReference>
<proteinExistence type="predicted"/>
<organism evidence="3 4">
    <name type="scientific">Letharia columbiana</name>
    <dbReference type="NCBI Taxonomy" id="112416"/>
    <lineage>
        <taxon>Eukaryota</taxon>
        <taxon>Fungi</taxon>
        <taxon>Dikarya</taxon>
        <taxon>Ascomycota</taxon>
        <taxon>Pezizomycotina</taxon>
        <taxon>Lecanoromycetes</taxon>
        <taxon>OSLEUM clade</taxon>
        <taxon>Lecanoromycetidae</taxon>
        <taxon>Lecanorales</taxon>
        <taxon>Lecanorineae</taxon>
        <taxon>Parmeliaceae</taxon>
        <taxon>Letharia</taxon>
    </lineage>
</organism>
<dbReference type="AlphaFoldDB" id="A0A8H6FPX2"/>
<accession>A0A8H6FPX2</accession>